<dbReference type="EMBL" id="MH976513">
    <property type="protein sequence ID" value="AYR03048.1"/>
    <property type="molecule type" value="Genomic_DNA"/>
</dbReference>
<dbReference type="Proteomes" id="UP000268332">
    <property type="component" value="Segment"/>
</dbReference>
<dbReference type="KEGG" id="vg:63026116"/>
<dbReference type="GeneID" id="63026116"/>
<protein>
    <submittedName>
        <fullName evidence="1">Uncharacterized protein</fullName>
    </submittedName>
</protein>
<organism evidence="1 2">
    <name type="scientific">Gordonia phage Kroos</name>
    <dbReference type="NCBI Taxonomy" id="2483671"/>
    <lineage>
        <taxon>Viruses</taxon>
        <taxon>Duplodnaviria</taxon>
        <taxon>Heunggongvirae</taxon>
        <taxon>Uroviricota</taxon>
        <taxon>Caudoviricetes</taxon>
        <taxon>Stackebrandtviridae</taxon>
        <taxon>Schenleyvirinae</taxon>
        <taxon>Kroosvirus</taxon>
        <taxon>Kroosvirus kroos</taxon>
    </lineage>
</organism>
<reference evidence="1 2" key="1">
    <citation type="submission" date="2018-09" db="EMBL/GenBank/DDBJ databases">
        <authorList>
            <person name="Pope W.H."/>
            <person name="Garlena R.A."/>
            <person name="Russell D.A."/>
            <person name="Jacobs-Sera D."/>
            <person name="Hatfull G.F."/>
        </authorList>
    </citation>
    <scope>NUCLEOTIDE SEQUENCE [LARGE SCALE GENOMIC DNA]</scope>
</reference>
<sequence length="39" mass="4558">MQAAVRVFRVRRMSDNDHLYGDDICQGCLMRHDLCECAE</sequence>
<evidence type="ECO:0000313" key="2">
    <source>
        <dbReference type="Proteomes" id="UP000268332"/>
    </source>
</evidence>
<gene>
    <name evidence="1" type="primary">69</name>
    <name evidence="1" type="ORF">SEA_KROOS_69</name>
</gene>
<accession>A0A3G3MAD1</accession>
<evidence type="ECO:0000313" key="1">
    <source>
        <dbReference type="EMBL" id="AYR03048.1"/>
    </source>
</evidence>
<keyword evidence="2" id="KW-1185">Reference proteome</keyword>
<name>A0A3G3MAD1_9CAUD</name>
<proteinExistence type="predicted"/>
<dbReference type="RefSeq" id="YP_010001611.1">
    <property type="nucleotide sequence ID" value="NC_053234.1"/>
</dbReference>